<proteinExistence type="predicted"/>
<reference evidence="1" key="1">
    <citation type="submission" date="2014-05" db="EMBL/GenBank/DDBJ databases">
        <authorList>
            <person name="Chronopoulou M."/>
        </authorList>
    </citation>
    <scope>NUCLEOTIDE SEQUENCE</scope>
    <source>
        <tissue evidence="1">Whole organism</tissue>
    </source>
</reference>
<name>A0A0K2U5Y1_LEPSM</name>
<organism evidence="1">
    <name type="scientific">Lepeophtheirus salmonis</name>
    <name type="common">Salmon louse</name>
    <name type="synonym">Caligus salmonis</name>
    <dbReference type="NCBI Taxonomy" id="72036"/>
    <lineage>
        <taxon>Eukaryota</taxon>
        <taxon>Metazoa</taxon>
        <taxon>Ecdysozoa</taxon>
        <taxon>Arthropoda</taxon>
        <taxon>Crustacea</taxon>
        <taxon>Multicrustacea</taxon>
        <taxon>Hexanauplia</taxon>
        <taxon>Copepoda</taxon>
        <taxon>Siphonostomatoida</taxon>
        <taxon>Caligidae</taxon>
        <taxon>Lepeophtheirus</taxon>
    </lineage>
</organism>
<feature type="non-terminal residue" evidence="1">
    <location>
        <position position="1"/>
    </location>
</feature>
<evidence type="ECO:0000313" key="1">
    <source>
        <dbReference type="EMBL" id="CDW33638.1"/>
    </source>
</evidence>
<protein>
    <submittedName>
        <fullName evidence="1">Uncharacterized protein</fullName>
    </submittedName>
</protein>
<dbReference type="AlphaFoldDB" id="A0A0K2U5Y1"/>
<accession>A0A0K2U5Y1</accession>
<dbReference type="EMBL" id="HACA01016277">
    <property type="protein sequence ID" value="CDW33638.1"/>
    <property type="molecule type" value="Transcribed_RNA"/>
</dbReference>
<sequence>GQSKVFVTKVKTEKKKRIIKYCNNACSSPNIEFNDSFSIELLKIKKKETG</sequence>